<dbReference type="PANTHER" id="PTHR13738:SF12">
    <property type="entry name" value="TROPONIN 1-RELATED"/>
    <property type="match status" value="1"/>
</dbReference>
<dbReference type="Gene3D" id="1.20.5.350">
    <property type="match status" value="1"/>
</dbReference>
<comment type="similarity">
    <text evidence="2">Belongs to the troponin I family.</text>
</comment>
<evidence type="ECO:0000313" key="5">
    <source>
        <dbReference type="Ensembl" id="ENSCCRP00020029871.1"/>
    </source>
</evidence>
<accession>A0A8C2DRV1</accession>
<evidence type="ECO:0000256" key="2">
    <source>
        <dbReference type="ARBA" id="ARBA00009930"/>
    </source>
</evidence>
<evidence type="ECO:0000256" key="1">
    <source>
        <dbReference type="ARBA" id="ARBA00001988"/>
    </source>
</evidence>
<dbReference type="Ensembl" id="ENSCCRT00020032702.1">
    <property type="protein sequence ID" value="ENSCCRP00020029871.1"/>
    <property type="gene ID" value="ENSCCRG00020013585.1"/>
</dbReference>
<protein>
    <submittedName>
        <fullName evidence="5">Troponin I4b, tandem duplicate 2</fullName>
    </submittedName>
</protein>
<comment type="function">
    <text evidence="1">Troponin I is the inhibitory subunit of troponin, the thin filament regulatory complex which confers calcium-sensitivity to striated muscle actomyosin ATPase activity.</text>
</comment>
<organism evidence="5 6">
    <name type="scientific">Cyprinus carpio</name>
    <name type="common">Common carp</name>
    <dbReference type="NCBI Taxonomy" id="7962"/>
    <lineage>
        <taxon>Eukaryota</taxon>
        <taxon>Metazoa</taxon>
        <taxon>Chordata</taxon>
        <taxon>Craniata</taxon>
        <taxon>Vertebrata</taxon>
        <taxon>Euteleostomi</taxon>
        <taxon>Actinopterygii</taxon>
        <taxon>Neopterygii</taxon>
        <taxon>Teleostei</taxon>
        <taxon>Ostariophysi</taxon>
        <taxon>Cypriniformes</taxon>
        <taxon>Cyprinidae</taxon>
        <taxon>Cyprininae</taxon>
        <taxon>Cyprinus</taxon>
    </lineage>
</organism>
<dbReference type="GO" id="GO:0060048">
    <property type="term" value="P:cardiac muscle contraction"/>
    <property type="evidence" value="ECO:0007669"/>
    <property type="project" value="TreeGrafter"/>
</dbReference>
<dbReference type="PANTHER" id="PTHR13738">
    <property type="entry name" value="TROPONIN I"/>
    <property type="match status" value="1"/>
</dbReference>
<evidence type="ECO:0000256" key="3">
    <source>
        <dbReference type="ARBA" id="ARBA00023179"/>
    </source>
</evidence>
<keyword evidence="3" id="KW-0514">Muscle protein</keyword>
<dbReference type="InterPro" id="IPR050875">
    <property type="entry name" value="Troponin_I"/>
</dbReference>
<dbReference type="AlphaFoldDB" id="A0A8C2DRV1"/>
<name>A0A8C2DRV1_CYPCA</name>
<keyword evidence="4" id="KW-0009">Actin-binding</keyword>
<dbReference type="Pfam" id="PF00992">
    <property type="entry name" value="Troponin"/>
    <property type="match status" value="1"/>
</dbReference>
<evidence type="ECO:0000313" key="6">
    <source>
        <dbReference type="Proteomes" id="UP000694701"/>
    </source>
</evidence>
<evidence type="ECO:0000256" key="4">
    <source>
        <dbReference type="ARBA" id="ARBA00023203"/>
    </source>
</evidence>
<dbReference type="InterPro" id="IPR001978">
    <property type="entry name" value="Troponin"/>
</dbReference>
<dbReference type="GO" id="GO:0003779">
    <property type="term" value="F:actin binding"/>
    <property type="evidence" value="ECO:0007669"/>
    <property type="project" value="UniProtKB-KW"/>
</dbReference>
<dbReference type="GO" id="GO:0005861">
    <property type="term" value="C:troponin complex"/>
    <property type="evidence" value="ECO:0007669"/>
    <property type="project" value="InterPro"/>
</dbReference>
<dbReference type="SUPFAM" id="SSF90250">
    <property type="entry name" value="Troponin coil-coiled subunits"/>
    <property type="match status" value="1"/>
</dbReference>
<reference evidence="5" key="1">
    <citation type="submission" date="2025-08" db="UniProtKB">
        <authorList>
            <consortium name="Ensembl"/>
        </authorList>
    </citation>
    <scope>IDENTIFICATION</scope>
</reference>
<proteinExistence type="inferred from homology"/>
<dbReference type="GO" id="GO:0003009">
    <property type="term" value="P:skeletal muscle contraction"/>
    <property type="evidence" value="ECO:0007669"/>
    <property type="project" value="TreeGrafter"/>
</dbReference>
<sequence length="104" mass="12522">MLVTEKEEKQRERETTLRERVPPLQLSGLSVQDLQALCKDLHQKIDVVDEERYDISVKVTKNEKEVLHHHHLSYYVDSMEIHFMLIHYNESASDCRFDYQDYRT</sequence>
<dbReference type="InterPro" id="IPR038077">
    <property type="entry name" value="Troponin_sf"/>
</dbReference>
<dbReference type="Proteomes" id="UP000694701">
    <property type="component" value="Unplaced"/>
</dbReference>